<feature type="transmembrane region" description="Helical" evidence="13">
    <location>
        <begin position="16"/>
        <end position="37"/>
    </location>
</feature>
<dbReference type="Pfam" id="PF01554">
    <property type="entry name" value="MatE"/>
    <property type="match status" value="2"/>
</dbReference>
<reference evidence="14 15" key="1">
    <citation type="submission" date="2016-11" db="EMBL/GenBank/DDBJ databases">
        <authorList>
            <person name="Jaros S."/>
            <person name="Januszkiewicz K."/>
            <person name="Wedrychowicz H."/>
        </authorList>
    </citation>
    <scope>NUCLEOTIDE SEQUENCE [LARGE SCALE GENOMIC DNA]</scope>
    <source>
        <strain evidence="14 15">DSM 15930</strain>
    </source>
</reference>
<evidence type="ECO:0000313" key="15">
    <source>
        <dbReference type="Proteomes" id="UP000184038"/>
    </source>
</evidence>
<keyword evidence="8 13" id="KW-0812">Transmembrane</keyword>
<feature type="transmembrane region" description="Helical" evidence="13">
    <location>
        <begin position="136"/>
        <end position="158"/>
    </location>
</feature>
<dbReference type="GO" id="GO:0015297">
    <property type="term" value="F:antiporter activity"/>
    <property type="evidence" value="ECO:0007669"/>
    <property type="project" value="UniProtKB-KW"/>
</dbReference>
<comment type="function">
    <text evidence="1">Multidrug efflux pump.</text>
</comment>
<keyword evidence="11 13" id="KW-0472">Membrane</keyword>
<dbReference type="PIRSF" id="PIRSF006603">
    <property type="entry name" value="DinF"/>
    <property type="match status" value="1"/>
</dbReference>
<feature type="transmembrane region" description="Helical" evidence="13">
    <location>
        <begin position="60"/>
        <end position="80"/>
    </location>
</feature>
<protein>
    <recommendedName>
        <fullName evidence="4">Probable multidrug resistance protein NorM</fullName>
    </recommendedName>
    <alternativeName>
        <fullName evidence="12">Multidrug-efflux transporter</fullName>
    </alternativeName>
</protein>
<evidence type="ECO:0000256" key="5">
    <source>
        <dbReference type="ARBA" id="ARBA00022448"/>
    </source>
</evidence>
<accession>A0A1M7JS68</accession>
<evidence type="ECO:0000256" key="13">
    <source>
        <dbReference type="SAM" id="Phobius"/>
    </source>
</evidence>
<feature type="transmembrane region" description="Helical" evidence="13">
    <location>
        <begin position="284"/>
        <end position="304"/>
    </location>
</feature>
<feature type="transmembrane region" description="Helical" evidence="13">
    <location>
        <begin position="389"/>
        <end position="408"/>
    </location>
</feature>
<dbReference type="PANTHER" id="PTHR43298">
    <property type="entry name" value="MULTIDRUG RESISTANCE PROTEIN NORM-RELATED"/>
    <property type="match status" value="1"/>
</dbReference>
<evidence type="ECO:0000313" key="14">
    <source>
        <dbReference type="EMBL" id="SHM55553.1"/>
    </source>
</evidence>
<dbReference type="STRING" id="1120996.SAMN02746066_02368"/>
<dbReference type="GO" id="GO:0042910">
    <property type="term" value="F:xenobiotic transmembrane transporter activity"/>
    <property type="evidence" value="ECO:0007669"/>
    <property type="project" value="InterPro"/>
</dbReference>
<comment type="subcellular location">
    <subcellularLocation>
        <location evidence="2">Cell membrane</location>
        <topology evidence="2">Multi-pass membrane protein</topology>
    </subcellularLocation>
</comment>
<dbReference type="InterPro" id="IPR002528">
    <property type="entry name" value="MATE_fam"/>
</dbReference>
<organism evidence="14 15">
    <name type="scientific">Anaerosporobacter mobilis DSM 15930</name>
    <dbReference type="NCBI Taxonomy" id="1120996"/>
    <lineage>
        <taxon>Bacteria</taxon>
        <taxon>Bacillati</taxon>
        <taxon>Bacillota</taxon>
        <taxon>Clostridia</taxon>
        <taxon>Lachnospirales</taxon>
        <taxon>Lachnospiraceae</taxon>
        <taxon>Anaerosporobacter</taxon>
    </lineage>
</organism>
<keyword evidence="10" id="KW-0406">Ion transport</keyword>
<evidence type="ECO:0000256" key="10">
    <source>
        <dbReference type="ARBA" id="ARBA00023065"/>
    </source>
</evidence>
<keyword evidence="15" id="KW-1185">Reference proteome</keyword>
<dbReference type="NCBIfam" id="TIGR00797">
    <property type="entry name" value="matE"/>
    <property type="match status" value="1"/>
</dbReference>
<evidence type="ECO:0000256" key="2">
    <source>
        <dbReference type="ARBA" id="ARBA00004651"/>
    </source>
</evidence>
<evidence type="ECO:0000256" key="1">
    <source>
        <dbReference type="ARBA" id="ARBA00003408"/>
    </source>
</evidence>
<evidence type="ECO:0000256" key="12">
    <source>
        <dbReference type="ARBA" id="ARBA00031636"/>
    </source>
</evidence>
<proteinExistence type="inferred from homology"/>
<name>A0A1M7JS68_9FIRM</name>
<keyword evidence="9 13" id="KW-1133">Transmembrane helix</keyword>
<dbReference type="PANTHER" id="PTHR43298:SF2">
    <property type="entry name" value="FMN_FAD EXPORTER YEEO-RELATED"/>
    <property type="match status" value="1"/>
</dbReference>
<feature type="transmembrane region" description="Helical" evidence="13">
    <location>
        <begin position="316"/>
        <end position="337"/>
    </location>
</feature>
<dbReference type="Proteomes" id="UP000184038">
    <property type="component" value="Unassembled WGS sequence"/>
</dbReference>
<dbReference type="InterPro" id="IPR048279">
    <property type="entry name" value="MdtK-like"/>
</dbReference>
<evidence type="ECO:0000256" key="7">
    <source>
        <dbReference type="ARBA" id="ARBA00022475"/>
    </source>
</evidence>
<feature type="transmembrane region" description="Helical" evidence="13">
    <location>
        <begin position="240"/>
        <end position="264"/>
    </location>
</feature>
<feature type="transmembrane region" description="Helical" evidence="13">
    <location>
        <begin position="414"/>
        <end position="434"/>
    </location>
</feature>
<evidence type="ECO:0000256" key="11">
    <source>
        <dbReference type="ARBA" id="ARBA00023136"/>
    </source>
</evidence>
<keyword evidence="5" id="KW-0813">Transport</keyword>
<dbReference type="EMBL" id="FRCP01000012">
    <property type="protein sequence ID" value="SHM55553.1"/>
    <property type="molecule type" value="Genomic_DNA"/>
</dbReference>
<comment type="similarity">
    <text evidence="3">Belongs to the multi antimicrobial extrusion (MATE) (TC 2.A.66.1) family.</text>
</comment>
<dbReference type="GO" id="GO:0006811">
    <property type="term" value="P:monoatomic ion transport"/>
    <property type="evidence" value="ECO:0007669"/>
    <property type="project" value="UniProtKB-KW"/>
</dbReference>
<evidence type="ECO:0000256" key="9">
    <source>
        <dbReference type="ARBA" id="ARBA00022989"/>
    </source>
</evidence>
<dbReference type="AlphaFoldDB" id="A0A1M7JS68"/>
<feature type="transmembrane region" description="Helical" evidence="13">
    <location>
        <begin position="101"/>
        <end position="124"/>
    </location>
</feature>
<feature type="transmembrane region" description="Helical" evidence="13">
    <location>
        <begin position="197"/>
        <end position="216"/>
    </location>
</feature>
<keyword evidence="7" id="KW-1003">Cell membrane</keyword>
<evidence type="ECO:0000256" key="6">
    <source>
        <dbReference type="ARBA" id="ARBA00022449"/>
    </source>
</evidence>
<dbReference type="InterPro" id="IPR050222">
    <property type="entry name" value="MATE_MdtK"/>
</dbReference>
<evidence type="ECO:0000256" key="3">
    <source>
        <dbReference type="ARBA" id="ARBA00010199"/>
    </source>
</evidence>
<gene>
    <name evidence="14" type="ORF">SAMN02746066_02368</name>
</gene>
<feature type="transmembrane region" description="Helical" evidence="13">
    <location>
        <begin position="165"/>
        <end position="185"/>
    </location>
</feature>
<keyword evidence="6" id="KW-0050">Antiport</keyword>
<evidence type="ECO:0000256" key="8">
    <source>
        <dbReference type="ARBA" id="ARBA00022692"/>
    </source>
</evidence>
<feature type="transmembrane region" description="Helical" evidence="13">
    <location>
        <begin position="357"/>
        <end position="377"/>
    </location>
</feature>
<dbReference type="CDD" id="cd13138">
    <property type="entry name" value="MATE_yoeA_like"/>
    <property type="match status" value="1"/>
</dbReference>
<dbReference type="GO" id="GO:0005886">
    <property type="term" value="C:plasma membrane"/>
    <property type="evidence" value="ECO:0007669"/>
    <property type="project" value="UniProtKB-SubCell"/>
</dbReference>
<sequence length="452" mass="49859">MVHSMKDLTKGKPIKLIFQFALPVLVGNIFQLLYNLIDTRIVGETLGEQSLAAVGATNSINSLIIGFLIGLTNGFAINVAKSFGAKDEKALRKATAMTVTLGIVTTLVLTVISVTFLMPLLRVLNTPEEVIHQSHTFIRIIFLGMIVTLLYNICASVLRAIGDTITPLIFLMLAALLNVGLDYLFIKGFHMGVEGAAYATVISQICSVVMCFTYIWKKYPMLHLKREDFKVTWSYVKQMYLSGLSMGFMLSLVSLGTVALQSAINTFGTKTIVAHTAARKITEIYMLMFGVCGTTMTTYCGQNLGSGQISRIKEGIRSVIVITWIWSAIMMIASYTIAPWLVHMVTGTSDSEIVQTATLYLKINTVFYFVPAMITVLRNSMQGIGDHTTPIISSMIELVGKVLIVIILVPHLDYMGIILAEPIVWILMVIPLIIKIKKNPVLKEKEITNNCI</sequence>
<evidence type="ECO:0000256" key="4">
    <source>
        <dbReference type="ARBA" id="ARBA00020268"/>
    </source>
</evidence>